<protein>
    <recommendedName>
        <fullName evidence="6">CCHC-type domain-containing protein</fullName>
    </recommendedName>
</protein>
<dbReference type="GO" id="GO:0006974">
    <property type="term" value="P:DNA damage response"/>
    <property type="evidence" value="ECO:0007669"/>
    <property type="project" value="InterPro"/>
</dbReference>
<dbReference type="GO" id="GO:0035556">
    <property type="term" value="P:intracellular signal transduction"/>
    <property type="evidence" value="ECO:0007669"/>
    <property type="project" value="InterPro"/>
</dbReference>
<dbReference type="PANTHER" id="PTHR46361:SF1">
    <property type="entry name" value="F26K24.21 PROTEIN"/>
    <property type="match status" value="1"/>
</dbReference>
<dbReference type="Gene3D" id="4.10.60.10">
    <property type="entry name" value="Zinc finger, CCHC-type"/>
    <property type="match status" value="1"/>
</dbReference>
<dbReference type="InterPro" id="IPR036875">
    <property type="entry name" value="Znf_CCHC_sf"/>
</dbReference>
<dbReference type="Pfam" id="PF00462">
    <property type="entry name" value="Glutaredoxin"/>
    <property type="match status" value="1"/>
</dbReference>
<reference evidence="5" key="1">
    <citation type="submission" date="2019-03" db="EMBL/GenBank/DDBJ databases">
        <authorList>
            <person name="Mank J."/>
            <person name="Almeida P."/>
        </authorList>
    </citation>
    <scope>NUCLEOTIDE SEQUENCE</scope>
    <source>
        <strain evidence="5">78183</strain>
    </source>
</reference>
<feature type="region of interest" description="Disordered" evidence="2">
    <location>
        <begin position="131"/>
        <end position="151"/>
    </location>
</feature>
<dbReference type="InterPro" id="IPR036390">
    <property type="entry name" value="WH_DNA-bd_sf"/>
</dbReference>
<keyword evidence="1" id="KW-0863">Zinc-finger</keyword>
<feature type="region of interest" description="Disordered" evidence="2">
    <location>
        <begin position="38"/>
        <end position="108"/>
    </location>
</feature>
<dbReference type="Gene3D" id="3.40.30.10">
    <property type="entry name" value="Glutaredoxin"/>
    <property type="match status" value="1"/>
</dbReference>
<dbReference type="PROSITE" id="PS50158">
    <property type="entry name" value="ZF_CCHC"/>
    <property type="match status" value="1"/>
</dbReference>
<dbReference type="Gene3D" id="1.10.10.10">
    <property type="entry name" value="Winged helix-like DNA-binding domain superfamily/Winged helix DNA-binding domain"/>
    <property type="match status" value="1"/>
</dbReference>
<feature type="region of interest" description="Disordered" evidence="2">
    <location>
        <begin position="736"/>
        <end position="767"/>
    </location>
</feature>
<dbReference type="Pfam" id="PF00098">
    <property type="entry name" value="zf-CCHC"/>
    <property type="match status" value="1"/>
</dbReference>
<dbReference type="CDD" id="cd03027">
    <property type="entry name" value="GRX_DEP"/>
    <property type="match status" value="1"/>
</dbReference>
<feature type="compositionally biased region" description="Basic and acidic residues" evidence="2">
    <location>
        <begin position="945"/>
        <end position="964"/>
    </location>
</feature>
<evidence type="ECO:0000256" key="2">
    <source>
        <dbReference type="SAM" id="MobiDB-lite"/>
    </source>
</evidence>
<dbReference type="AlphaFoldDB" id="A0A6N2MEK6"/>
<dbReference type="InterPro" id="IPR001878">
    <property type="entry name" value="Znf_CCHC"/>
</dbReference>
<dbReference type="GO" id="GO:0005634">
    <property type="term" value="C:nucleus"/>
    <property type="evidence" value="ECO:0007669"/>
    <property type="project" value="InterPro"/>
</dbReference>
<organism evidence="5">
    <name type="scientific">Salix viminalis</name>
    <name type="common">Common osier</name>
    <name type="synonym">Basket willow</name>
    <dbReference type="NCBI Taxonomy" id="40686"/>
    <lineage>
        <taxon>Eukaryota</taxon>
        <taxon>Viridiplantae</taxon>
        <taxon>Streptophyta</taxon>
        <taxon>Embryophyta</taxon>
        <taxon>Tracheophyta</taxon>
        <taxon>Spermatophyta</taxon>
        <taxon>Magnoliopsida</taxon>
        <taxon>eudicotyledons</taxon>
        <taxon>Gunneridae</taxon>
        <taxon>Pentapetalae</taxon>
        <taxon>rosids</taxon>
        <taxon>fabids</taxon>
        <taxon>Malpighiales</taxon>
        <taxon>Salicaceae</taxon>
        <taxon>Saliceae</taxon>
        <taxon>Salix</taxon>
    </lineage>
</organism>
<feature type="compositionally biased region" description="Polar residues" evidence="2">
    <location>
        <begin position="42"/>
        <end position="51"/>
    </location>
</feature>
<dbReference type="GO" id="GO:0031297">
    <property type="term" value="P:replication fork processing"/>
    <property type="evidence" value="ECO:0007669"/>
    <property type="project" value="InterPro"/>
</dbReference>
<evidence type="ECO:0000256" key="1">
    <source>
        <dbReference type="PROSITE-ProRule" id="PRU00047"/>
    </source>
</evidence>
<dbReference type="InterPro" id="IPR002109">
    <property type="entry name" value="Glutaredoxin"/>
</dbReference>
<dbReference type="SUPFAM" id="SSF52833">
    <property type="entry name" value="Thioredoxin-like"/>
    <property type="match status" value="1"/>
</dbReference>
<evidence type="ECO:0000259" key="3">
    <source>
        <dbReference type="PROSITE" id="PS50158"/>
    </source>
</evidence>
<dbReference type="CDD" id="cd04371">
    <property type="entry name" value="DEP"/>
    <property type="match status" value="1"/>
</dbReference>
<dbReference type="Pfam" id="PF04784">
    <property type="entry name" value="DUF547"/>
    <property type="match status" value="1"/>
</dbReference>
<feature type="region of interest" description="Disordered" evidence="2">
    <location>
        <begin position="796"/>
        <end position="860"/>
    </location>
</feature>
<evidence type="ECO:0000313" key="5">
    <source>
        <dbReference type="EMBL" id="VFU48018.1"/>
    </source>
</evidence>
<feature type="compositionally biased region" description="Basic residues" evidence="2">
    <location>
        <begin position="744"/>
        <end position="756"/>
    </location>
</feature>
<feature type="domain" description="CCHC-type" evidence="3">
    <location>
        <begin position="784"/>
        <end position="799"/>
    </location>
</feature>
<dbReference type="SMART" id="SM00049">
    <property type="entry name" value="DEP"/>
    <property type="match status" value="1"/>
</dbReference>
<gene>
    <name evidence="5" type="ORF">SVIM_LOCUS311635</name>
</gene>
<dbReference type="EMBL" id="CAADRP010001685">
    <property type="protein sequence ID" value="VFU48018.1"/>
    <property type="molecule type" value="Genomic_DNA"/>
</dbReference>
<keyword evidence="1" id="KW-0479">Metal-binding</keyword>
<dbReference type="PANTHER" id="PTHR46361">
    <property type="entry name" value="ELECTRON CARRIER/ PROTEIN DISULFIDE OXIDOREDUCTASE"/>
    <property type="match status" value="1"/>
</dbReference>
<name>A0A6N2MEK6_SALVM</name>
<proteinExistence type="predicted"/>
<dbReference type="SUPFAM" id="SSF46785">
    <property type="entry name" value="Winged helix' DNA-binding domain"/>
    <property type="match status" value="1"/>
</dbReference>
<keyword evidence="1" id="KW-0862">Zinc</keyword>
<dbReference type="InterPro" id="IPR000591">
    <property type="entry name" value="DEP_dom"/>
</dbReference>
<accession>A0A6N2MEK6</accession>
<dbReference type="PROSITE" id="PS50186">
    <property type="entry name" value="DEP"/>
    <property type="match status" value="1"/>
</dbReference>
<evidence type="ECO:0008006" key="6">
    <source>
        <dbReference type="Google" id="ProtNLM"/>
    </source>
</evidence>
<evidence type="ECO:0000259" key="4">
    <source>
        <dbReference type="PROSITE" id="PS50186"/>
    </source>
</evidence>
<dbReference type="SMART" id="SM00343">
    <property type="entry name" value="ZnF_C2HC"/>
    <property type="match status" value="1"/>
</dbReference>
<sequence>MELIKADAQDKLGINVAEANGVADGNLVKEIIQTGLAKENLSKSLHPSPNSDSDDPAGDIKPAQKDQQEDGFCKIEMEEEKQDSATEILGSDDAVERITSTESHVEKEENGDVIAVSPEINGYVQVIQPDIHLPKPEAPPGLSPSPQQNEDVVTRSKSLSNSFTVVDMPSIGKFIKDRSNSLSASISKRLSLFKSDEGDDCNMNHKANSFHSGVTEFSISGLKVTVKLKKDDEEEEQIKGRISFFSRSNCRDCTAARSFFRERGLKFVEINIDVYRQREKELIERTGNSQVPQIFFNEKLFGGLVALNSLRNSGGFEQRLKEMLEKKCSGKAPAPPVYGFDDHDEEESTDEMVGKVRVLRQKLPIQDRLMKMKIVKNCFAGNEMIEVLIRHFDCGRKKAVEIGKQLARKHFIHHVFGENDFEDGNHYYRFIEHEPSIPNCYNFRGSTNDSEPKPAVVVGQRLNKIMSAILESYASDDRRLVDYAGIIKSEEFRRYVNLAQDLHRVDLLKLSQDEKLAFFLNLHNAMVIHAVIRVGCPEGAIDRRYFYSDFQYIVGGSPYSLNTIKNGILRSNRRSPYSLVKPFGPGDKRLEVVLPKVNPLIHFGLCNGTRSSPTVRFFTPQGIEAELRCATRDFFQSNGIEVDLEKRTVYLTRIIKWFSADFGQEKEILRWIINYLEATKAGLLMHLLGDGGPYPRVPLSGDFGGEELHWPEISVYNTIEFEIHYLAMNREPKISPALNSRQNEKRKKKINAKHPNGRGGDKKPIANGSKFVKMEKTNAAPTGCYKCGRPGHWSRDCPDSNPNPNPNPSSNPNSSRSFPSNNNSSSNNSNYNSVSNSNPEKAAEKPKKVPRSRPKLTPELLLGEDNGLGFVLRHFPRNFKYRGRGHEVSDLGNLIGLYSEWHSHLLPYYSFDQFVHKVEQVASTKRAKMCIRELRERVASGGDPTKLRESLTEHVSADVEHDLSTPDEGLNSEVAHDEEDPLSKNHDVDVIPEDMLHEVYDRATEEPTQTLDRRDTELPNEINGASCSNEVSITEEQKARIEANRLRALERAAARAQSLQSS</sequence>
<dbReference type="InterPro" id="IPR012923">
    <property type="entry name" value="Csm3"/>
</dbReference>
<feature type="region of interest" description="Disordered" evidence="2">
    <location>
        <begin position="939"/>
        <end position="986"/>
    </location>
</feature>
<dbReference type="InterPro" id="IPR036249">
    <property type="entry name" value="Thioredoxin-like_sf"/>
</dbReference>
<dbReference type="SUPFAM" id="SSF57756">
    <property type="entry name" value="Retrovirus zinc finger-like domains"/>
    <property type="match status" value="1"/>
</dbReference>
<feature type="compositionally biased region" description="Low complexity" evidence="2">
    <location>
        <begin position="810"/>
        <end position="840"/>
    </location>
</feature>
<feature type="compositionally biased region" description="Basic and acidic residues" evidence="2">
    <location>
        <begin position="62"/>
        <end position="76"/>
    </location>
</feature>
<dbReference type="PROSITE" id="PS51354">
    <property type="entry name" value="GLUTAREDOXIN_2"/>
    <property type="match status" value="1"/>
</dbReference>
<dbReference type="InterPro" id="IPR006869">
    <property type="entry name" value="DUF547"/>
</dbReference>
<dbReference type="Pfam" id="PF07962">
    <property type="entry name" value="Swi3"/>
    <property type="match status" value="1"/>
</dbReference>
<feature type="domain" description="DEP" evidence="4">
    <location>
        <begin position="359"/>
        <end position="432"/>
    </location>
</feature>
<dbReference type="GO" id="GO:0008270">
    <property type="term" value="F:zinc ion binding"/>
    <property type="evidence" value="ECO:0007669"/>
    <property type="project" value="UniProtKB-KW"/>
</dbReference>
<dbReference type="Pfam" id="PF00610">
    <property type="entry name" value="DEP"/>
    <property type="match status" value="1"/>
</dbReference>
<dbReference type="GO" id="GO:0003676">
    <property type="term" value="F:nucleic acid binding"/>
    <property type="evidence" value="ECO:0007669"/>
    <property type="project" value="InterPro"/>
</dbReference>
<dbReference type="InterPro" id="IPR036388">
    <property type="entry name" value="WH-like_DNA-bd_sf"/>
</dbReference>